<accession>A0A511X4C0</accession>
<keyword evidence="2" id="KW-1185">Reference proteome</keyword>
<proteinExistence type="predicted"/>
<dbReference type="AlphaFoldDB" id="A0A511X4C0"/>
<organism evidence="1 2">
    <name type="scientific">Halolactibacillus alkaliphilus</name>
    <dbReference type="NCBI Taxonomy" id="442899"/>
    <lineage>
        <taxon>Bacteria</taxon>
        <taxon>Bacillati</taxon>
        <taxon>Bacillota</taxon>
        <taxon>Bacilli</taxon>
        <taxon>Bacillales</taxon>
        <taxon>Bacillaceae</taxon>
        <taxon>Halolactibacillus</taxon>
    </lineage>
</organism>
<protein>
    <submittedName>
        <fullName evidence="1">Uncharacterized protein</fullName>
    </submittedName>
</protein>
<dbReference type="EMBL" id="BJYE01000041">
    <property type="protein sequence ID" value="GEN57792.1"/>
    <property type="molecule type" value="Genomic_DNA"/>
</dbReference>
<evidence type="ECO:0000313" key="1">
    <source>
        <dbReference type="EMBL" id="GEN57792.1"/>
    </source>
</evidence>
<dbReference type="Proteomes" id="UP000321400">
    <property type="component" value="Unassembled WGS sequence"/>
</dbReference>
<name>A0A511X4C0_9BACI</name>
<evidence type="ECO:0000313" key="2">
    <source>
        <dbReference type="Proteomes" id="UP000321400"/>
    </source>
</evidence>
<gene>
    <name evidence="1" type="ORF">HAL01_22560</name>
</gene>
<comment type="caution">
    <text evidence="1">The sequence shown here is derived from an EMBL/GenBank/DDBJ whole genome shotgun (WGS) entry which is preliminary data.</text>
</comment>
<sequence>MDSTIQKTSPNFTKKVGFDIGTYKSNTLNKPYVCVNSESTHMLLYRINAAKEGVNFTITSIESATV</sequence>
<reference evidence="1 2" key="1">
    <citation type="submission" date="2019-07" db="EMBL/GenBank/DDBJ databases">
        <title>Whole genome shotgun sequence of Halolactibacillus alkaliphilus NBRC 103919.</title>
        <authorList>
            <person name="Hosoyama A."/>
            <person name="Uohara A."/>
            <person name="Ohji S."/>
            <person name="Ichikawa N."/>
        </authorList>
    </citation>
    <scope>NUCLEOTIDE SEQUENCE [LARGE SCALE GENOMIC DNA]</scope>
    <source>
        <strain evidence="1 2">NBRC 103919</strain>
    </source>
</reference>